<dbReference type="Gene3D" id="1.10.10.60">
    <property type="entry name" value="Homeodomain-like"/>
    <property type="match status" value="2"/>
</dbReference>
<dbReference type="InterPro" id="IPR009057">
    <property type="entry name" value="Homeodomain-like_sf"/>
</dbReference>
<dbReference type="InterPro" id="IPR011256">
    <property type="entry name" value="Reg_factor_effector_dom_sf"/>
</dbReference>
<name>A0A238LJE0_9RHOB</name>
<dbReference type="Gene3D" id="3.20.80.10">
    <property type="entry name" value="Regulatory factor, effector binding domain"/>
    <property type="match status" value="1"/>
</dbReference>
<dbReference type="SUPFAM" id="SSF46689">
    <property type="entry name" value="Homeodomain-like"/>
    <property type="match status" value="2"/>
</dbReference>
<sequence length="283" mass="30576">MTEPFRPPSLIVTALWHIESARDPAPTLEQLAKRCGVSPAHLIRAMRLATGQSPMAHLRARTLTKAARRLAATPDDILQVALDAGYNSHEAFTRAFTSAFGCQPSALRRGTPLATLPLTEPFIMSTQPAKALPAPRLDSRPGFEVTGMADRFTFGTIPTIPALWSVLNAREDELSPTEPCAFGISYDTTGGDGFRYIAGFATAHGADVPEGMTRLKVPEGRYAVWLHDGHVSEMHQTMQAIFDTGLAKAGLSARAAPELEVYDARFDPKTGSGPVELWIPVEA</sequence>
<dbReference type="Pfam" id="PF06445">
    <property type="entry name" value="GyrI-like"/>
    <property type="match status" value="1"/>
</dbReference>
<protein>
    <submittedName>
        <fullName evidence="5">Right origin-binding protein</fullName>
    </submittedName>
</protein>
<accession>A0A238LJE0</accession>
<dbReference type="SMART" id="SM00871">
    <property type="entry name" value="AraC_E_bind"/>
    <property type="match status" value="1"/>
</dbReference>
<dbReference type="InterPro" id="IPR010499">
    <property type="entry name" value="AraC_E-bd"/>
</dbReference>
<evidence type="ECO:0000259" key="4">
    <source>
        <dbReference type="PROSITE" id="PS01124"/>
    </source>
</evidence>
<keyword evidence="3" id="KW-0804">Transcription</keyword>
<dbReference type="PANTHER" id="PTHR47504">
    <property type="entry name" value="RIGHT ORIGIN-BINDING PROTEIN"/>
    <property type="match status" value="1"/>
</dbReference>
<dbReference type="InterPro" id="IPR029442">
    <property type="entry name" value="GyrI-like"/>
</dbReference>
<dbReference type="EMBL" id="FXZK01000010">
    <property type="protein sequence ID" value="SMY09515.1"/>
    <property type="molecule type" value="Genomic_DNA"/>
</dbReference>
<dbReference type="SUPFAM" id="SSF55136">
    <property type="entry name" value="Probable bacterial effector-binding domain"/>
    <property type="match status" value="1"/>
</dbReference>
<organism evidence="5 6">
    <name type="scientific">Flavimaricola marinus</name>
    <dbReference type="NCBI Taxonomy" id="1819565"/>
    <lineage>
        <taxon>Bacteria</taxon>
        <taxon>Pseudomonadati</taxon>
        <taxon>Pseudomonadota</taxon>
        <taxon>Alphaproteobacteria</taxon>
        <taxon>Rhodobacterales</taxon>
        <taxon>Paracoccaceae</taxon>
        <taxon>Flavimaricola</taxon>
    </lineage>
</organism>
<evidence type="ECO:0000256" key="2">
    <source>
        <dbReference type="ARBA" id="ARBA00023125"/>
    </source>
</evidence>
<dbReference type="PANTHER" id="PTHR47504:SF5">
    <property type="entry name" value="RIGHT ORIGIN-BINDING PROTEIN"/>
    <property type="match status" value="1"/>
</dbReference>
<gene>
    <name evidence="5" type="primary">rob</name>
    <name evidence="5" type="ORF">LOM8899_03682</name>
</gene>
<dbReference type="Proteomes" id="UP000201613">
    <property type="component" value="Unassembled WGS sequence"/>
</dbReference>
<evidence type="ECO:0000313" key="5">
    <source>
        <dbReference type="EMBL" id="SMY09515.1"/>
    </source>
</evidence>
<dbReference type="InterPro" id="IPR018060">
    <property type="entry name" value="HTH_AraC"/>
</dbReference>
<keyword evidence="6" id="KW-1185">Reference proteome</keyword>
<keyword evidence="2" id="KW-0238">DNA-binding</keyword>
<dbReference type="InterPro" id="IPR050959">
    <property type="entry name" value="MarA-like"/>
</dbReference>
<dbReference type="AlphaFoldDB" id="A0A238LJE0"/>
<dbReference type="Pfam" id="PF12833">
    <property type="entry name" value="HTH_18"/>
    <property type="match status" value="1"/>
</dbReference>
<proteinExistence type="predicted"/>
<evidence type="ECO:0000256" key="1">
    <source>
        <dbReference type="ARBA" id="ARBA00023015"/>
    </source>
</evidence>
<dbReference type="GO" id="GO:0003700">
    <property type="term" value="F:DNA-binding transcription factor activity"/>
    <property type="evidence" value="ECO:0007669"/>
    <property type="project" value="InterPro"/>
</dbReference>
<dbReference type="GO" id="GO:0043565">
    <property type="term" value="F:sequence-specific DNA binding"/>
    <property type="evidence" value="ECO:0007669"/>
    <property type="project" value="InterPro"/>
</dbReference>
<evidence type="ECO:0000256" key="3">
    <source>
        <dbReference type="ARBA" id="ARBA00023163"/>
    </source>
</evidence>
<keyword evidence="1" id="KW-0805">Transcription regulation</keyword>
<dbReference type="OrthoDB" id="9783876at2"/>
<evidence type="ECO:0000313" key="6">
    <source>
        <dbReference type="Proteomes" id="UP000201613"/>
    </source>
</evidence>
<dbReference type="RefSeq" id="WP_093993701.1">
    <property type="nucleotide sequence ID" value="NZ_FXZK01000010.1"/>
</dbReference>
<dbReference type="PROSITE" id="PS01124">
    <property type="entry name" value="HTH_ARAC_FAMILY_2"/>
    <property type="match status" value="1"/>
</dbReference>
<dbReference type="SMART" id="SM00342">
    <property type="entry name" value="HTH_ARAC"/>
    <property type="match status" value="1"/>
</dbReference>
<feature type="domain" description="HTH araC/xylS-type" evidence="4">
    <location>
        <begin position="12"/>
        <end position="110"/>
    </location>
</feature>
<reference evidence="6" key="1">
    <citation type="submission" date="2017-05" db="EMBL/GenBank/DDBJ databases">
        <authorList>
            <person name="Rodrigo-Torres L."/>
            <person name="Arahal R. D."/>
            <person name="Lucena T."/>
        </authorList>
    </citation>
    <scope>NUCLEOTIDE SEQUENCE [LARGE SCALE GENOMIC DNA]</scope>
    <source>
        <strain evidence="6">CECT 8899</strain>
    </source>
</reference>